<evidence type="ECO:0000313" key="3">
    <source>
        <dbReference type="Proteomes" id="UP000015354"/>
    </source>
</evidence>
<evidence type="ECO:0000313" key="2">
    <source>
        <dbReference type="EMBL" id="EPY17814.1"/>
    </source>
</evidence>
<protein>
    <submittedName>
        <fullName evidence="2">Uncharacterized protein</fullName>
    </submittedName>
</protein>
<comment type="caution">
    <text evidence="2">The sequence shown here is derived from an EMBL/GenBank/DDBJ whole genome shotgun (WGS) entry which is preliminary data.</text>
</comment>
<feature type="compositionally biased region" description="Acidic residues" evidence="1">
    <location>
        <begin position="10"/>
        <end position="24"/>
    </location>
</feature>
<dbReference type="EMBL" id="ATMH01010284">
    <property type="protein sequence ID" value="EPY17814.1"/>
    <property type="molecule type" value="Genomic_DNA"/>
</dbReference>
<organism evidence="2 3">
    <name type="scientific">Strigomonas culicis</name>
    <dbReference type="NCBI Taxonomy" id="28005"/>
    <lineage>
        <taxon>Eukaryota</taxon>
        <taxon>Discoba</taxon>
        <taxon>Euglenozoa</taxon>
        <taxon>Kinetoplastea</taxon>
        <taxon>Metakinetoplastina</taxon>
        <taxon>Trypanosomatida</taxon>
        <taxon>Trypanosomatidae</taxon>
        <taxon>Strigomonadinae</taxon>
        <taxon>Strigomonas</taxon>
    </lineage>
</organism>
<name>S9TLY4_9TRYP</name>
<evidence type="ECO:0000256" key="1">
    <source>
        <dbReference type="SAM" id="MobiDB-lite"/>
    </source>
</evidence>
<dbReference type="AlphaFoldDB" id="S9TLY4"/>
<feature type="compositionally biased region" description="Low complexity" evidence="1">
    <location>
        <begin position="25"/>
        <end position="38"/>
    </location>
</feature>
<accession>S9TLY4</accession>
<dbReference type="Proteomes" id="UP000015354">
    <property type="component" value="Unassembled WGS sequence"/>
</dbReference>
<gene>
    <name evidence="2" type="ORF">STCU_10392</name>
</gene>
<feature type="region of interest" description="Disordered" evidence="1">
    <location>
        <begin position="1"/>
        <end position="82"/>
    </location>
</feature>
<reference evidence="2 3" key="1">
    <citation type="journal article" date="2013" name="PLoS ONE">
        <title>Predicting the Proteins of Angomonas deanei, Strigomonas culicis and Their Respective Endosymbionts Reveals New Aspects of the Trypanosomatidae Family.</title>
        <authorList>
            <person name="Motta M.C."/>
            <person name="Martins A.C."/>
            <person name="de Souza S.S."/>
            <person name="Catta-Preta C.M."/>
            <person name="Silva R."/>
            <person name="Klein C.C."/>
            <person name="de Almeida L.G."/>
            <person name="de Lima Cunha O."/>
            <person name="Ciapina L.P."/>
            <person name="Brocchi M."/>
            <person name="Colabardini A.C."/>
            <person name="de Araujo Lima B."/>
            <person name="Machado C.R."/>
            <person name="de Almeida Soares C.M."/>
            <person name="Probst C.M."/>
            <person name="de Menezes C.B."/>
            <person name="Thompson C.E."/>
            <person name="Bartholomeu D.C."/>
            <person name="Gradia D.F."/>
            <person name="Pavoni D.P."/>
            <person name="Grisard E.C."/>
            <person name="Fantinatti-Garboggini F."/>
            <person name="Marchini F.K."/>
            <person name="Rodrigues-Luiz G.F."/>
            <person name="Wagner G."/>
            <person name="Goldman G.H."/>
            <person name="Fietto J.L."/>
            <person name="Elias M.C."/>
            <person name="Goldman M.H."/>
            <person name="Sagot M.F."/>
            <person name="Pereira M."/>
            <person name="Stoco P.H."/>
            <person name="de Mendonca-Neto R.P."/>
            <person name="Teixeira S.M."/>
            <person name="Maciel T.E."/>
            <person name="de Oliveira Mendes T.A."/>
            <person name="Urmenyi T.P."/>
            <person name="de Souza W."/>
            <person name="Schenkman S."/>
            <person name="de Vasconcelos A.T."/>
        </authorList>
    </citation>
    <scope>NUCLEOTIDE SEQUENCE [LARGE SCALE GENOMIC DNA]</scope>
</reference>
<proteinExistence type="predicted"/>
<sequence>MPIAANGDGSTDEEEEDDDDDQNNNDDNNNNNNSEGSESGSGSGSESGSESVDGDDDRGPNSTTASPHARSKVAPNDEERTKAWVHKHTQDFKWVNSPAD</sequence>
<keyword evidence="3" id="KW-1185">Reference proteome</keyword>